<accession>M7MLZ3</accession>
<evidence type="ECO:0000256" key="3">
    <source>
        <dbReference type="SAM" id="SignalP"/>
    </source>
</evidence>
<evidence type="ECO:0000313" key="5">
    <source>
        <dbReference type="EMBL" id="EMQ95915.1"/>
    </source>
</evidence>
<keyword evidence="6" id="KW-1185">Reference proteome</keyword>
<keyword evidence="2" id="KW-0862">Zinc</keyword>
<evidence type="ECO:0000256" key="1">
    <source>
        <dbReference type="PIRSR" id="PIRSR634015-1"/>
    </source>
</evidence>
<keyword evidence="3" id="KW-0732">Signal</keyword>
<dbReference type="SUPFAM" id="SSF55486">
    <property type="entry name" value="Metalloproteases ('zincins'), catalytic domain"/>
    <property type="match status" value="1"/>
</dbReference>
<dbReference type="OrthoDB" id="9814383at2"/>
<dbReference type="EMBL" id="ANLA01000004">
    <property type="protein sequence ID" value="EMQ95915.1"/>
    <property type="molecule type" value="Genomic_DNA"/>
</dbReference>
<feature type="active site" description="Proton acceptor" evidence="1">
    <location>
        <position position="363"/>
    </location>
</feature>
<dbReference type="eggNOG" id="COG0308">
    <property type="taxonomic scope" value="Bacteria"/>
</dbReference>
<keyword evidence="5" id="KW-0378">Hydrolase</keyword>
<dbReference type="Gene3D" id="1.10.390.10">
    <property type="entry name" value="Neutral Protease Domain 2"/>
    <property type="match status" value="1"/>
</dbReference>
<comment type="cofactor">
    <cofactor evidence="2">
        <name>Zn(2+)</name>
        <dbReference type="ChEBI" id="CHEBI:29105"/>
    </cofactor>
    <text evidence="2">Binds 1 zinc ion per subunit.</text>
</comment>
<dbReference type="GO" id="GO:0004177">
    <property type="term" value="F:aminopeptidase activity"/>
    <property type="evidence" value="ECO:0007669"/>
    <property type="project" value="UniProtKB-KW"/>
</dbReference>
<feature type="signal peptide" evidence="3">
    <location>
        <begin position="1"/>
        <end position="18"/>
    </location>
</feature>
<sequence>MKKIFVFLFGLGVLFTSANTNQTEPYKTANNTGYWQQHVDYKMNVTMDVTNYQFTGTQQLVYTNNSPDVLTRVYYHLYFNAFQPGSEMDVRSQTIADPDSRVGDRIGKLKPDEIGFLNVTSLKQNGIILNYDVVGTVLQVQLHEPIQPGEKVTFDMVFNGQVPVQIRRSGRNSAEGVALSMTQWYPKLAEYDFEGWHADPYIGREFHGVWGDFDVTINIDKNYVVGGTGYLQNPNEIGHGYETGEVKQPKGDMLSWHFIAPKVHDFTWAADPEFIHDTMQVPDGPMLHFLYKKTLEAEYLENWKKLQPKTVELMEYFSEHIGKYPYKQYSVIQGGDGGMEYGMCTLITGKRKFGSLVGVTAHELAHAWFQFLLATNEARHYWMDEGFTSYISDYAMNAVMDGNEENPTTNAYRGYIYLATSGKEQPLTTHADRFEYNQAYGISAYSKGEVFMAQLGYVIGEDNLKATIKKYYNDFAFKHPTPIDFIRTAEKITDFELDWYLIDFAQTTNTIDYGVKAVSGNKVTLERIGLMPMPIDLTITYTDGTTEDYYIPLRMMRGKKPTTATTLSDWAWAYPTYTFEASKAIKSVQIDPKEWMADINKVNNKFELN</sequence>
<proteinExistence type="predicted"/>
<dbReference type="GO" id="GO:0008270">
    <property type="term" value="F:zinc ion binding"/>
    <property type="evidence" value="ECO:0007669"/>
    <property type="project" value="InterPro"/>
</dbReference>
<dbReference type="AlphaFoldDB" id="M7MLZ3"/>
<comment type="caution">
    <text evidence="5">The sequence shown here is derived from an EMBL/GenBank/DDBJ whole genome shotgun (WGS) entry which is preliminary data.</text>
</comment>
<gene>
    <name evidence="5" type="ORF">D778_01805</name>
</gene>
<protein>
    <submittedName>
        <fullName evidence="5">Zn-dependent aminopeptidase</fullName>
    </submittedName>
</protein>
<dbReference type="CDD" id="cd09604">
    <property type="entry name" value="M1_APN_like"/>
    <property type="match status" value="1"/>
</dbReference>
<dbReference type="GO" id="GO:0008237">
    <property type="term" value="F:metallopeptidase activity"/>
    <property type="evidence" value="ECO:0007669"/>
    <property type="project" value="InterPro"/>
</dbReference>
<dbReference type="PANTHER" id="PTHR45726">
    <property type="entry name" value="LEUKOTRIENE A-4 HYDROLASE"/>
    <property type="match status" value="1"/>
</dbReference>
<dbReference type="PATRIC" id="fig|1137281.3.peg.405"/>
<feature type="domain" description="Peptidase M1 membrane alanine aminopeptidase" evidence="4">
    <location>
        <begin position="354"/>
        <end position="498"/>
    </location>
</feature>
<evidence type="ECO:0000256" key="2">
    <source>
        <dbReference type="PIRSR" id="PIRSR634015-3"/>
    </source>
</evidence>
<keyword evidence="2" id="KW-0479">Metal-binding</keyword>
<dbReference type="InterPro" id="IPR014782">
    <property type="entry name" value="Peptidase_M1_dom"/>
</dbReference>
<organism evidence="5 6">
    <name type="scientific">Xanthomarina gelatinilytica</name>
    <dbReference type="NCBI Taxonomy" id="1137281"/>
    <lineage>
        <taxon>Bacteria</taxon>
        <taxon>Pseudomonadati</taxon>
        <taxon>Bacteroidota</taxon>
        <taxon>Flavobacteriia</taxon>
        <taxon>Flavobacteriales</taxon>
        <taxon>Flavobacteriaceae</taxon>
        <taxon>Xanthomarina</taxon>
    </lineage>
</organism>
<reference evidence="5 6" key="1">
    <citation type="submission" date="2012-12" db="EMBL/GenBank/DDBJ databases">
        <title>Genome assembly of Formosa sp. AK20.</title>
        <authorList>
            <person name="Kumar R."/>
            <person name="Khatri I."/>
            <person name="Vaidya B."/>
            <person name="Subramanian S."/>
            <person name="Pinnaka A."/>
        </authorList>
    </citation>
    <scope>NUCLEOTIDE SEQUENCE [LARGE SCALE GENOMIC DNA]</scope>
    <source>
        <strain evidence="5 6">AK20</strain>
    </source>
</reference>
<evidence type="ECO:0000259" key="4">
    <source>
        <dbReference type="Pfam" id="PF01433"/>
    </source>
</evidence>
<evidence type="ECO:0000313" key="6">
    <source>
        <dbReference type="Proteomes" id="UP000012024"/>
    </source>
</evidence>
<feature type="chain" id="PRO_5004081523" evidence="3">
    <location>
        <begin position="19"/>
        <end position="609"/>
    </location>
</feature>
<dbReference type="Proteomes" id="UP000012024">
    <property type="component" value="Unassembled WGS sequence"/>
</dbReference>
<feature type="binding site" evidence="2">
    <location>
        <position position="366"/>
    </location>
    <ligand>
        <name>Zn(2+)</name>
        <dbReference type="ChEBI" id="CHEBI:29105"/>
        <note>catalytic</note>
    </ligand>
</feature>
<dbReference type="PANTHER" id="PTHR45726:SF3">
    <property type="entry name" value="LEUKOTRIENE A-4 HYDROLASE"/>
    <property type="match status" value="1"/>
</dbReference>
<name>M7MLZ3_9FLAO</name>
<dbReference type="GeneID" id="98640338"/>
<keyword evidence="5" id="KW-0031">Aminopeptidase</keyword>
<feature type="active site" description="Proton donor" evidence="1">
    <location>
        <position position="445"/>
    </location>
</feature>
<dbReference type="Pfam" id="PF01433">
    <property type="entry name" value="Peptidase_M1"/>
    <property type="match status" value="1"/>
</dbReference>
<dbReference type="InterPro" id="IPR027268">
    <property type="entry name" value="Peptidase_M4/M1_CTD_sf"/>
</dbReference>
<feature type="binding site" evidence="2">
    <location>
        <position position="362"/>
    </location>
    <ligand>
        <name>Zn(2+)</name>
        <dbReference type="ChEBI" id="CHEBI:29105"/>
        <note>catalytic</note>
    </ligand>
</feature>
<feature type="binding site" evidence="2">
    <location>
        <position position="385"/>
    </location>
    <ligand>
        <name>Zn(2+)</name>
        <dbReference type="ChEBI" id="CHEBI:29105"/>
        <note>catalytic</note>
    </ligand>
</feature>
<dbReference type="RefSeq" id="WP_007647217.1">
    <property type="nucleotide sequence ID" value="NZ_ANLA01000004.1"/>
</dbReference>
<dbReference type="InterPro" id="IPR034015">
    <property type="entry name" value="M1_LTA4H"/>
</dbReference>
<keyword evidence="5" id="KW-0645">Protease</keyword>